<keyword evidence="1" id="KW-0732">Signal</keyword>
<sequence length="181" mass="20966">MRYFLYFLLLFSFSVKGQVITGQHCGYDFTSYLVVKVNEVGKSETIKNLRISIADSLGREVINVNNLLSWTKRNEPLVFSMNYKIDKNGAKVDADTTESRWFFPFAKEHYLLSVTNTFNAENYFLKVEDVDGDENGGSFQTQLIQLYPFNMYVLCSSENERQAQQFGPKTNRPIEVYLTKK</sequence>
<name>A0A917DE93_9FLAO</name>
<reference evidence="2" key="1">
    <citation type="journal article" date="2014" name="Int. J. Syst. Evol. Microbiol.">
        <title>Complete genome sequence of Corynebacterium casei LMG S-19264T (=DSM 44701T), isolated from a smear-ripened cheese.</title>
        <authorList>
            <consortium name="US DOE Joint Genome Institute (JGI-PGF)"/>
            <person name="Walter F."/>
            <person name="Albersmeier A."/>
            <person name="Kalinowski J."/>
            <person name="Ruckert C."/>
        </authorList>
    </citation>
    <scope>NUCLEOTIDE SEQUENCE</scope>
    <source>
        <strain evidence="2">CGMCC 1.12506</strain>
    </source>
</reference>
<dbReference type="EMBL" id="BMFG01000010">
    <property type="protein sequence ID" value="GGD33175.1"/>
    <property type="molecule type" value="Genomic_DNA"/>
</dbReference>
<gene>
    <name evidence="2" type="ORF">GCM10011343_23990</name>
</gene>
<protein>
    <submittedName>
        <fullName evidence="2">Uncharacterized protein</fullName>
    </submittedName>
</protein>
<organism evidence="2 3">
    <name type="scientific">Flavobacterium orientale</name>
    <dbReference type="NCBI Taxonomy" id="1756020"/>
    <lineage>
        <taxon>Bacteria</taxon>
        <taxon>Pseudomonadati</taxon>
        <taxon>Bacteroidota</taxon>
        <taxon>Flavobacteriia</taxon>
        <taxon>Flavobacteriales</taxon>
        <taxon>Flavobacteriaceae</taxon>
        <taxon>Flavobacterium</taxon>
    </lineage>
</organism>
<feature type="chain" id="PRO_5037018749" evidence="1">
    <location>
        <begin position="18"/>
        <end position="181"/>
    </location>
</feature>
<dbReference type="AlphaFoldDB" id="A0A917DE93"/>
<evidence type="ECO:0000256" key="1">
    <source>
        <dbReference type="SAM" id="SignalP"/>
    </source>
</evidence>
<evidence type="ECO:0000313" key="3">
    <source>
        <dbReference type="Proteomes" id="UP000625735"/>
    </source>
</evidence>
<comment type="caution">
    <text evidence="2">The sequence shown here is derived from an EMBL/GenBank/DDBJ whole genome shotgun (WGS) entry which is preliminary data.</text>
</comment>
<evidence type="ECO:0000313" key="2">
    <source>
        <dbReference type="EMBL" id="GGD33175.1"/>
    </source>
</evidence>
<reference evidence="2" key="2">
    <citation type="submission" date="2020-09" db="EMBL/GenBank/DDBJ databases">
        <authorList>
            <person name="Sun Q."/>
            <person name="Zhou Y."/>
        </authorList>
    </citation>
    <scope>NUCLEOTIDE SEQUENCE</scope>
    <source>
        <strain evidence="2">CGMCC 1.12506</strain>
    </source>
</reference>
<dbReference type="RefSeq" id="WP_188362823.1">
    <property type="nucleotide sequence ID" value="NZ_BMFG01000010.1"/>
</dbReference>
<proteinExistence type="predicted"/>
<accession>A0A917DE93</accession>
<keyword evidence="3" id="KW-1185">Reference proteome</keyword>
<dbReference type="Proteomes" id="UP000625735">
    <property type="component" value="Unassembled WGS sequence"/>
</dbReference>
<feature type="signal peptide" evidence="1">
    <location>
        <begin position="1"/>
        <end position="17"/>
    </location>
</feature>